<proteinExistence type="predicted"/>
<dbReference type="EMBL" id="BJWL01000067">
    <property type="protein sequence ID" value="GFS29020.1"/>
    <property type="molecule type" value="Genomic_DNA"/>
</dbReference>
<protein>
    <submittedName>
        <fullName evidence="2">Uncharacterized protein</fullName>
    </submittedName>
</protein>
<gene>
    <name evidence="2" type="ORF">Acr_00g0005010</name>
</gene>
<sequence>MLAMPLKLRLMKVSLAFPEVTPRDDHSRDDSMDFWTGTSVNPGVVLGLEAFALDNPTMAEKLLQGDMLPINKETVAMDMEGRMAELEADKQCADEELKKFKEEYDVAMEKHEKEMA</sequence>
<keyword evidence="3" id="KW-1185">Reference proteome</keyword>
<evidence type="ECO:0000256" key="1">
    <source>
        <dbReference type="SAM" id="Coils"/>
    </source>
</evidence>
<evidence type="ECO:0000313" key="2">
    <source>
        <dbReference type="EMBL" id="GFS29020.1"/>
    </source>
</evidence>
<dbReference type="Proteomes" id="UP000585474">
    <property type="component" value="Unassembled WGS sequence"/>
</dbReference>
<evidence type="ECO:0000313" key="3">
    <source>
        <dbReference type="Proteomes" id="UP000585474"/>
    </source>
</evidence>
<name>A0A7J0D7N5_9ERIC</name>
<organism evidence="2 3">
    <name type="scientific">Actinidia rufa</name>
    <dbReference type="NCBI Taxonomy" id="165716"/>
    <lineage>
        <taxon>Eukaryota</taxon>
        <taxon>Viridiplantae</taxon>
        <taxon>Streptophyta</taxon>
        <taxon>Embryophyta</taxon>
        <taxon>Tracheophyta</taxon>
        <taxon>Spermatophyta</taxon>
        <taxon>Magnoliopsida</taxon>
        <taxon>eudicotyledons</taxon>
        <taxon>Gunneridae</taxon>
        <taxon>Pentapetalae</taxon>
        <taxon>asterids</taxon>
        <taxon>Ericales</taxon>
        <taxon>Actinidiaceae</taxon>
        <taxon>Actinidia</taxon>
    </lineage>
</organism>
<dbReference type="AlphaFoldDB" id="A0A7J0D7N5"/>
<accession>A0A7J0D7N5</accession>
<reference evidence="3" key="1">
    <citation type="submission" date="2019-07" db="EMBL/GenBank/DDBJ databases">
        <title>De Novo Assembly of kiwifruit Actinidia rufa.</title>
        <authorList>
            <person name="Sugita-Konishi S."/>
            <person name="Sato K."/>
            <person name="Mori E."/>
            <person name="Abe Y."/>
            <person name="Kisaki G."/>
            <person name="Hamano K."/>
            <person name="Suezawa K."/>
            <person name="Otani M."/>
            <person name="Fukuda T."/>
            <person name="Manabe T."/>
            <person name="Gomi K."/>
            <person name="Tabuchi M."/>
            <person name="Akimitsu K."/>
            <person name="Kataoka I."/>
        </authorList>
    </citation>
    <scope>NUCLEOTIDE SEQUENCE [LARGE SCALE GENOMIC DNA]</scope>
    <source>
        <strain evidence="3">cv. Fuchu</strain>
    </source>
</reference>
<feature type="coiled-coil region" evidence="1">
    <location>
        <begin position="76"/>
        <end position="110"/>
    </location>
</feature>
<keyword evidence="1" id="KW-0175">Coiled coil</keyword>
<comment type="caution">
    <text evidence="2">The sequence shown here is derived from an EMBL/GenBank/DDBJ whole genome shotgun (WGS) entry which is preliminary data.</text>
</comment>